<dbReference type="AlphaFoldDB" id="A0A0R1UKA9"/>
<dbReference type="Pfam" id="PF00584">
    <property type="entry name" value="SecE"/>
    <property type="match status" value="1"/>
</dbReference>
<feature type="transmembrane region" description="Helical" evidence="8">
    <location>
        <begin position="30"/>
        <end position="52"/>
    </location>
</feature>
<dbReference type="GO" id="GO:0009306">
    <property type="term" value="P:protein secretion"/>
    <property type="evidence" value="ECO:0007669"/>
    <property type="project" value="UniProtKB-UniRule"/>
</dbReference>
<reference evidence="9 10" key="1">
    <citation type="journal article" date="2015" name="Genome Announc.">
        <title>Expanding the biotechnology potential of lactobacilli through comparative genomics of 213 strains and associated genera.</title>
        <authorList>
            <person name="Sun Z."/>
            <person name="Harris H.M."/>
            <person name="McCann A."/>
            <person name="Guo C."/>
            <person name="Argimon S."/>
            <person name="Zhang W."/>
            <person name="Yang X."/>
            <person name="Jeffery I.B."/>
            <person name="Cooney J.C."/>
            <person name="Kagawa T.F."/>
            <person name="Liu W."/>
            <person name="Song Y."/>
            <person name="Salvetti E."/>
            <person name="Wrobel A."/>
            <person name="Rasinkangas P."/>
            <person name="Parkhill J."/>
            <person name="Rea M.C."/>
            <person name="O'Sullivan O."/>
            <person name="Ritari J."/>
            <person name="Douillard F.P."/>
            <person name="Paul Ross R."/>
            <person name="Yang R."/>
            <person name="Briner A.E."/>
            <person name="Felis G.E."/>
            <person name="de Vos W.M."/>
            <person name="Barrangou R."/>
            <person name="Klaenhammer T.R."/>
            <person name="Caufield P.W."/>
            <person name="Cui Y."/>
            <person name="Zhang H."/>
            <person name="O'Toole P.W."/>
        </authorList>
    </citation>
    <scope>NUCLEOTIDE SEQUENCE [LARGE SCALE GENOMIC DNA]</scope>
    <source>
        <strain evidence="9 10">DSM 16043</strain>
    </source>
</reference>
<proteinExistence type="inferred from homology"/>
<dbReference type="GO" id="GO:0065002">
    <property type="term" value="P:intracellular protein transmembrane transport"/>
    <property type="evidence" value="ECO:0007669"/>
    <property type="project" value="UniProtKB-UniRule"/>
</dbReference>
<keyword evidence="8" id="KW-1003">Cell membrane</keyword>
<protein>
    <recommendedName>
        <fullName evidence="8">Protein translocase subunit SecE</fullName>
    </recommendedName>
</protein>
<comment type="function">
    <text evidence="8">Essential subunit of the Sec protein translocation channel SecYEG. Clamps together the 2 halves of SecY. May contact the channel plug during translocation.</text>
</comment>
<dbReference type="GO" id="GO:0043952">
    <property type="term" value="P:protein transport by the Sec complex"/>
    <property type="evidence" value="ECO:0007669"/>
    <property type="project" value="UniProtKB-UniRule"/>
</dbReference>
<dbReference type="GO" id="GO:0005886">
    <property type="term" value="C:plasma membrane"/>
    <property type="evidence" value="ECO:0007669"/>
    <property type="project" value="UniProtKB-SubCell"/>
</dbReference>
<evidence type="ECO:0000256" key="3">
    <source>
        <dbReference type="ARBA" id="ARBA00022692"/>
    </source>
</evidence>
<evidence type="ECO:0000256" key="2">
    <source>
        <dbReference type="ARBA" id="ARBA00022448"/>
    </source>
</evidence>
<sequence>MIKFFKSVGQEMKLVTWPSFKQNRRDTTTVIISSLLFAIYLGALDWAFNALIQRLV</sequence>
<dbReference type="InterPro" id="IPR005807">
    <property type="entry name" value="SecE_bac"/>
</dbReference>
<dbReference type="GO" id="GO:0006605">
    <property type="term" value="P:protein targeting"/>
    <property type="evidence" value="ECO:0007669"/>
    <property type="project" value="UniProtKB-UniRule"/>
</dbReference>
<dbReference type="STRING" id="1423763.FC46_GL001033"/>
<name>A0A0R1UKA9_9LACO</name>
<evidence type="ECO:0000256" key="6">
    <source>
        <dbReference type="ARBA" id="ARBA00023010"/>
    </source>
</evidence>
<dbReference type="InterPro" id="IPR038379">
    <property type="entry name" value="SecE_sf"/>
</dbReference>
<evidence type="ECO:0000256" key="8">
    <source>
        <dbReference type="HAMAP-Rule" id="MF_00422"/>
    </source>
</evidence>
<accession>A0A0R1UKA9</accession>
<keyword evidence="5 8" id="KW-1133">Transmembrane helix</keyword>
<dbReference type="EMBL" id="AZFM01000003">
    <property type="protein sequence ID" value="KRL91202.1"/>
    <property type="molecule type" value="Genomic_DNA"/>
</dbReference>
<dbReference type="OrthoDB" id="9813233at2"/>
<evidence type="ECO:0000256" key="5">
    <source>
        <dbReference type="ARBA" id="ARBA00022989"/>
    </source>
</evidence>
<comment type="subunit">
    <text evidence="8">Component of the Sec protein translocase complex. Heterotrimer consisting of SecY, SecE and SecG subunits. The heterotrimers can form oligomers, although 1 heterotrimer is thought to be able to translocate proteins. Interacts with the ribosome. Interacts with SecDF, and other proteins may be involved. Interacts with SecA.</text>
</comment>
<evidence type="ECO:0000313" key="9">
    <source>
        <dbReference type="EMBL" id="KRL91202.1"/>
    </source>
</evidence>
<keyword evidence="3 8" id="KW-0812">Transmembrane</keyword>
<keyword evidence="2 8" id="KW-0813">Transport</keyword>
<dbReference type="GO" id="GO:0008320">
    <property type="term" value="F:protein transmembrane transporter activity"/>
    <property type="evidence" value="ECO:0007669"/>
    <property type="project" value="UniProtKB-UniRule"/>
</dbReference>
<dbReference type="InterPro" id="IPR001901">
    <property type="entry name" value="Translocase_SecE/Sec61-g"/>
</dbReference>
<gene>
    <name evidence="8" type="primary">secE</name>
    <name evidence="9" type="ORF">FC46_GL001033</name>
</gene>
<organism evidence="9 10">
    <name type="scientific">Lactobacillus kalixensis DSM 16043</name>
    <dbReference type="NCBI Taxonomy" id="1423763"/>
    <lineage>
        <taxon>Bacteria</taxon>
        <taxon>Bacillati</taxon>
        <taxon>Bacillota</taxon>
        <taxon>Bacilli</taxon>
        <taxon>Lactobacillales</taxon>
        <taxon>Lactobacillaceae</taxon>
        <taxon>Lactobacillus</taxon>
    </lineage>
</organism>
<comment type="caution">
    <text evidence="9">The sequence shown here is derived from an EMBL/GenBank/DDBJ whole genome shotgun (WGS) entry which is preliminary data.</text>
</comment>
<dbReference type="RefSeq" id="WP_057797297.1">
    <property type="nucleotide sequence ID" value="NZ_AZFM01000003.1"/>
</dbReference>
<dbReference type="PATRIC" id="fig|1423763.3.peg.1049"/>
<dbReference type="NCBIfam" id="TIGR00964">
    <property type="entry name" value="secE_bact"/>
    <property type="match status" value="1"/>
</dbReference>
<evidence type="ECO:0000256" key="4">
    <source>
        <dbReference type="ARBA" id="ARBA00022927"/>
    </source>
</evidence>
<dbReference type="Gene3D" id="1.20.5.1030">
    <property type="entry name" value="Preprotein translocase secy subunit"/>
    <property type="match status" value="1"/>
</dbReference>
<keyword evidence="7 8" id="KW-0472">Membrane</keyword>
<comment type="subcellular location">
    <subcellularLocation>
        <location evidence="8">Cell membrane</location>
        <topology evidence="8">Single-pass membrane protein</topology>
    </subcellularLocation>
    <subcellularLocation>
        <location evidence="1">Membrane</location>
    </subcellularLocation>
</comment>
<dbReference type="Proteomes" id="UP000051036">
    <property type="component" value="Unassembled WGS sequence"/>
</dbReference>
<evidence type="ECO:0000256" key="1">
    <source>
        <dbReference type="ARBA" id="ARBA00004370"/>
    </source>
</evidence>
<keyword evidence="4 8" id="KW-0653">Protein transport</keyword>
<evidence type="ECO:0000313" key="10">
    <source>
        <dbReference type="Proteomes" id="UP000051036"/>
    </source>
</evidence>
<keyword evidence="10" id="KW-1185">Reference proteome</keyword>
<dbReference type="HAMAP" id="MF_00422">
    <property type="entry name" value="SecE"/>
    <property type="match status" value="1"/>
</dbReference>
<keyword evidence="6 8" id="KW-0811">Translocation</keyword>
<evidence type="ECO:0000256" key="7">
    <source>
        <dbReference type="ARBA" id="ARBA00023136"/>
    </source>
</evidence>
<comment type="similarity">
    <text evidence="8">Belongs to the SecE/SEC61-gamma family.</text>
</comment>